<accession>A0AAD4M6P0</accession>
<gene>
    <name evidence="1" type="ORF">B0F90DRAFT_1608584</name>
</gene>
<name>A0AAD4M6P0_9AGAM</name>
<sequence length="81" mass="9706">DPLRTRRRVQYKVYEDMWDYVGGARRLPVQWVSWLSHTRPDPPTFEVCPCLRADIERQRRVLQNAAIIEARDQEERARLAV</sequence>
<comment type="caution">
    <text evidence="1">The sequence shown here is derived from an EMBL/GenBank/DDBJ whole genome shotgun (WGS) entry which is preliminary data.</text>
</comment>
<feature type="non-terminal residue" evidence="1">
    <location>
        <position position="81"/>
    </location>
</feature>
<reference evidence="1" key="1">
    <citation type="journal article" date="2022" name="New Phytol.">
        <title>Evolutionary transition to the ectomycorrhizal habit in the genomes of a hyperdiverse lineage of mushroom-forming fungi.</title>
        <authorList>
            <person name="Looney B."/>
            <person name="Miyauchi S."/>
            <person name="Morin E."/>
            <person name="Drula E."/>
            <person name="Courty P.E."/>
            <person name="Kohler A."/>
            <person name="Kuo A."/>
            <person name="LaButti K."/>
            <person name="Pangilinan J."/>
            <person name="Lipzen A."/>
            <person name="Riley R."/>
            <person name="Andreopoulos W."/>
            <person name="He G."/>
            <person name="Johnson J."/>
            <person name="Nolan M."/>
            <person name="Tritt A."/>
            <person name="Barry K.W."/>
            <person name="Grigoriev I.V."/>
            <person name="Nagy L.G."/>
            <person name="Hibbett D."/>
            <person name="Henrissat B."/>
            <person name="Matheny P.B."/>
            <person name="Labbe J."/>
            <person name="Martin F.M."/>
        </authorList>
    </citation>
    <scope>NUCLEOTIDE SEQUENCE</scope>
    <source>
        <strain evidence="1">BPL690</strain>
    </source>
</reference>
<evidence type="ECO:0008006" key="3">
    <source>
        <dbReference type="Google" id="ProtNLM"/>
    </source>
</evidence>
<keyword evidence="2" id="KW-1185">Reference proteome</keyword>
<feature type="non-terminal residue" evidence="1">
    <location>
        <position position="1"/>
    </location>
</feature>
<organism evidence="1 2">
    <name type="scientific">Multifurca ochricompacta</name>
    <dbReference type="NCBI Taxonomy" id="376703"/>
    <lineage>
        <taxon>Eukaryota</taxon>
        <taxon>Fungi</taxon>
        <taxon>Dikarya</taxon>
        <taxon>Basidiomycota</taxon>
        <taxon>Agaricomycotina</taxon>
        <taxon>Agaricomycetes</taxon>
        <taxon>Russulales</taxon>
        <taxon>Russulaceae</taxon>
        <taxon>Multifurca</taxon>
    </lineage>
</organism>
<evidence type="ECO:0000313" key="1">
    <source>
        <dbReference type="EMBL" id="KAI0301655.1"/>
    </source>
</evidence>
<evidence type="ECO:0000313" key="2">
    <source>
        <dbReference type="Proteomes" id="UP001203297"/>
    </source>
</evidence>
<protein>
    <recommendedName>
        <fullName evidence="3">NADH dehydrogenase [ubiquinone] 1 alpha subcomplex subunit 12</fullName>
    </recommendedName>
</protein>
<dbReference type="Proteomes" id="UP001203297">
    <property type="component" value="Unassembled WGS sequence"/>
</dbReference>
<dbReference type="AlphaFoldDB" id="A0AAD4M6P0"/>
<dbReference type="EMBL" id="WTXG01000014">
    <property type="protein sequence ID" value="KAI0301655.1"/>
    <property type="molecule type" value="Genomic_DNA"/>
</dbReference>
<proteinExistence type="predicted"/>